<gene>
    <name evidence="4" type="ORF">g.38599</name>
</gene>
<dbReference type="PROSITE" id="PS51391">
    <property type="entry name" value="CID"/>
    <property type="match status" value="1"/>
</dbReference>
<dbReference type="GO" id="GO:0006369">
    <property type="term" value="P:termination of RNA polymerase II transcription"/>
    <property type="evidence" value="ECO:0007669"/>
    <property type="project" value="InterPro"/>
</dbReference>
<dbReference type="InterPro" id="IPR008942">
    <property type="entry name" value="ENTH_VHS"/>
</dbReference>
<feature type="compositionally biased region" description="Polar residues" evidence="2">
    <location>
        <begin position="366"/>
        <end position="378"/>
    </location>
</feature>
<feature type="compositionally biased region" description="Basic and acidic residues" evidence="2">
    <location>
        <begin position="385"/>
        <end position="417"/>
    </location>
</feature>
<feature type="region of interest" description="Disordered" evidence="2">
    <location>
        <begin position="110"/>
        <end position="136"/>
    </location>
</feature>
<feature type="compositionally biased region" description="Basic and acidic residues" evidence="2">
    <location>
        <begin position="186"/>
        <end position="206"/>
    </location>
</feature>
<dbReference type="EMBL" id="GEDC01024348">
    <property type="protein sequence ID" value="JAS12950.1"/>
    <property type="molecule type" value="Transcribed_RNA"/>
</dbReference>
<dbReference type="Pfam" id="PF11526">
    <property type="entry name" value="Pfc11_Clp1_ID"/>
    <property type="match status" value="1"/>
</dbReference>
<dbReference type="Gene3D" id="1.25.40.90">
    <property type="match status" value="1"/>
</dbReference>
<feature type="compositionally biased region" description="Basic and acidic residues" evidence="2">
    <location>
        <begin position="1834"/>
        <end position="1845"/>
    </location>
</feature>
<feature type="region of interest" description="Disordered" evidence="2">
    <location>
        <begin position="1811"/>
        <end position="1845"/>
    </location>
</feature>
<reference evidence="4" key="1">
    <citation type="submission" date="2015-12" db="EMBL/GenBank/DDBJ databases">
        <title>De novo transcriptome assembly of four potential Pierce s Disease insect vectors from Arizona vineyards.</title>
        <authorList>
            <person name="Tassone E.E."/>
        </authorList>
    </citation>
    <scope>NUCLEOTIDE SEQUENCE</scope>
</reference>
<dbReference type="GO" id="GO:0000993">
    <property type="term" value="F:RNA polymerase II complex binding"/>
    <property type="evidence" value="ECO:0007669"/>
    <property type="project" value="InterPro"/>
</dbReference>
<protein>
    <recommendedName>
        <fullName evidence="3">CID domain-containing protein</fullName>
    </recommendedName>
</protein>
<feature type="region of interest" description="Disordered" evidence="2">
    <location>
        <begin position="186"/>
        <end position="272"/>
    </location>
</feature>
<dbReference type="InterPro" id="IPR021605">
    <property type="entry name" value="Pcf11_Clp1-ID"/>
</dbReference>
<dbReference type="PANTHER" id="PTHR15921">
    <property type="entry name" value="PRE-MRNA CLEAVAGE COMPLEX II"/>
    <property type="match status" value="1"/>
</dbReference>
<dbReference type="SMART" id="SM00582">
    <property type="entry name" value="RPR"/>
    <property type="match status" value="1"/>
</dbReference>
<evidence type="ECO:0000259" key="3">
    <source>
        <dbReference type="PROSITE" id="PS51391"/>
    </source>
</evidence>
<feature type="region of interest" description="Disordered" evidence="2">
    <location>
        <begin position="296"/>
        <end position="345"/>
    </location>
</feature>
<organism evidence="4">
    <name type="scientific">Clastoptera arizonana</name>
    <name type="common">Arizona spittle bug</name>
    <dbReference type="NCBI Taxonomy" id="38151"/>
    <lineage>
        <taxon>Eukaryota</taxon>
        <taxon>Metazoa</taxon>
        <taxon>Ecdysozoa</taxon>
        <taxon>Arthropoda</taxon>
        <taxon>Hexapoda</taxon>
        <taxon>Insecta</taxon>
        <taxon>Pterygota</taxon>
        <taxon>Neoptera</taxon>
        <taxon>Paraneoptera</taxon>
        <taxon>Hemiptera</taxon>
        <taxon>Auchenorrhyncha</taxon>
        <taxon>Cercopoidea</taxon>
        <taxon>Clastopteridae</taxon>
        <taxon>Clastoptera</taxon>
    </lineage>
</organism>
<feature type="compositionally biased region" description="Basic residues" evidence="2">
    <location>
        <begin position="427"/>
        <end position="437"/>
    </location>
</feature>
<dbReference type="InterPro" id="IPR047415">
    <property type="entry name" value="Pcf11_CID"/>
</dbReference>
<dbReference type="InterPro" id="IPR006569">
    <property type="entry name" value="CID_dom"/>
</dbReference>
<feature type="domain" description="CID" evidence="3">
    <location>
        <begin position="1"/>
        <end position="96"/>
    </location>
</feature>
<feature type="compositionally biased region" description="Polar residues" evidence="2">
    <location>
        <begin position="1674"/>
        <end position="1683"/>
    </location>
</feature>
<dbReference type="InterPro" id="IPR054127">
    <property type="entry name" value="Pcf11_C"/>
</dbReference>
<feature type="compositionally biased region" description="Basic and acidic residues" evidence="2">
    <location>
        <begin position="1817"/>
        <end position="1827"/>
    </location>
</feature>
<feature type="region of interest" description="Disordered" evidence="2">
    <location>
        <begin position="811"/>
        <end position="830"/>
    </location>
</feature>
<dbReference type="Pfam" id="PF04818">
    <property type="entry name" value="CID"/>
    <property type="match status" value="1"/>
</dbReference>
<accession>A0A1B6CHS8</accession>
<sequence length="2026" mass="229166">YSQHASAIVMAVENHLEKVSSETKLPVLYLIDSIMKNVAGNYKTLFAQNIATTFCNAFEKVDEKTRANLFKLRQTWNDVIPSKKLYLLDTKVHQIDPAWPITAPTPKIHLNPRFLNQNSPSPTSSPTSPISPALPKLPSDVVMREQLLQQHKKLIELQQEKLKLELLQTQAQLEEQQKMLEKQTGHFKTFSEKPQQKKGLADDNKKAQSRHSSELSSSTQKSTHRTLNKEEDRNKSGGKRTNNLSSQIALRPEAKVSISTKPDITGIPPASRLESQKASDILLKPYATAELNTSPLQSKKAMHKTSKTISPKSENLLKSRFQDTSEPAYPAPHTTRIAPVSSQLINAARRTRDPRILRRQMEEPQQEPSVSPNTSLKKSFSLKESPSEKEHSSKIRNKTANEDTKAKSEQSKLKDSVGKPFSQSLKSKLKKDRKSSKHSKDVRRIYDTVQDIKNKKSQMQETIQFLGKSNTSSLSKSNVLPLDENLYKSASKTKLVPDNSDKVELLHSKPALEKKAKNENNDLNVKNSIAVNIEVSQASYDSHQSYDLCNNDKKLIDKIEQKPSSHQILTNRNDNQSSFLPSRNKDEVSDTEVSEGKKEFRETVLNIADQTKTNSSIPVKNTIIEYENLDILSSDQKFKNQKSAYKEENIITTESAVVSSPVSEILPDKKTKNEKSDQKTKVIQQILSSREVDEASPSPPPPPVISDKFKEVKPSSLSRLRKYVRNREGSESPPISGDIDLRHSLNPQIDDEKKENVDSAVISTEKDIDLRRFPLSPTKKRPSIERSDAPPSKKSKAEVLDELFGKEDVDLRTMLPPSPPPPPVISLSSPSIPEDMNNGTEITWAKYKQQKPDTFKTSHKFTPLKSPSFKRGHGNQQSWRARGKHHPYRDTDMRHDFDSGGHYDVIIKQAHEQYNSGSLTDNDYKKIVTEVISMHEIRQVEEAQRLDEELLKDEDYEELEPISDDEMSSYSGNDVKKRVEGSCQMDNVEEKGESPNKIYDKRRYNESDKPGFKKPRQYIDNSFDRTHQDVSHLKGSNTTDIQNIDRELYNRDWERREDFRQSRQEHKLQRRVESGRMFRKSRFGQMDSSEVWDPPTYENRDEENLIPPQEEPHQTPWESMRPPASWIRNIPPLMHVKPALMPRFGGNRWRPPLPMAPPRPIFEGDNQRYNRYIPPLSSGPGELPPADPKVLEMIANDPTQNISIDNRETAIRFYGDIAVGMMAWDDPREISFQSGQRRIIIDDRDSMLLSFNAPPIEMIIDGQPHRVKFGSPTRELYIDFKWYEIYFGGPKVSIEIAGKMHSVQLEGPAPPVRKGMQRKDLVVGRIKLIIDAIHSYDIYLDPKPQRFDIEGTPIIVRFVEALQTVVINGVPFKSDFGGLPKPLFLKGKKHFFRLSTLPHDVKPGYVNIFHMEGGRLPSPPPEALPAPPQVPPGLQSLDIDLGHESSKPPIVPPTLAVSVSPDESQKEHITKISEPVLPPAIQNPILPQVNPLDMLASLMPSVTNSKASNYNYSVETETNQVPKPVSSAPVVPSSTLNNEINVTELLQKLIATGIVSNTKSKVETSPPLIKEKPMEVPTISPVDFTKPETLKTKQPGIIAAFYSGIQCSSCGVRFPPEQTMKYSQHLDWHFRQNRRDKDSSRMAQSRKWYYDISDWIQFEEIEDLEDRAQSWFESQAGQNSNGAETEEVPGEVPSVAAGESPEDAACEICRDKFEQFYNEEREEWHLRQAIRIEEKLYHPICYQDFKASLDTPIEVSLDETVVVLKDDDITTVEPPPTIVEEQIVDDDDDDDLEVIECEIIQPVFPIEDLTTSDCESVGDKNEEKLELMDENDTEEKKDKDSNSIVETEKIDEQMELGNENKGSDDQTEDLTTIDVEDVVKNIKQEPMDEEIPDSEGGMKKGTEEINIPEPVVDTTHAAVECSIDGNLQFDDSPQVAISAPPKIKINITKPLSTQPPVTTDLKEVENESSVTYPVNVFNTIVETQQPPPPGEEPGPLHLKPRLLGKKLQDLPALSKGSELSGLCSIM</sequence>
<name>A0A1B6CHS8_9HEMI</name>
<feature type="compositionally biased region" description="Polar residues" evidence="2">
    <location>
        <begin position="564"/>
        <end position="581"/>
    </location>
</feature>
<feature type="compositionally biased region" description="Basic and acidic residues" evidence="2">
    <location>
        <begin position="583"/>
        <end position="595"/>
    </location>
</feature>
<dbReference type="InterPro" id="IPR048830">
    <property type="entry name" value="PCF11_helical"/>
</dbReference>
<feature type="non-terminal residue" evidence="4">
    <location>
        <position position="1"/>
    </location>
</feature>
<dbReference type="PANTHER" id="PTHR15921:SF3">
    <property type="entry name" value="PRE-MRNA CLEAVAGE COMPLEX 2 PROTEIN PCF11"/>
    <property type="match status" value="1"/>
</dbReference>
<feature type="compositionally biased region" description="Polar residues" evidence="2">
    <location>
        <begin position="239"/>
        <end position="248"/>
    </location>
</feature>
<feature type="compositionally biased region" description="Basic and acidic residues" evidence="2">
    <location>
        <begin position="988"/>
        <end position="1011"/>
    </location>
</feature>
<dbReference type="Pfam" id="PF20845">
    <property type="entry name" value="Pcf11_helical"/>
    <property type="match status" value="1"/>
</dbReference>
<feature type="region of interest" description="Disordered" evidence="2">
    <location>
        <begin position="563"/>
        <end position="595"/>
    </location>
</feature>
<feature type="region of interest" description="Disordered" evidence="2">
    <location>
        <begin position="860"/>
        <end position="890"/>
    </location>
</feature>
<dbReference type="Pfam" id="PF21936">
    <property type="entry name" value="Pcf11_C"/>
    <property type="match status" value="1"/>
</dbReference>
<dbReference type="GO" id="GO:0003729">
    <property type="term" value="F:mRNA binding"/>
    <property type="evidence" value="ECO:0007669"/>
    <property type="project" value="InterPro"/>
</dbReference>
<proteinExistence type="predicted"/>
<dbReference type="InterPro" id="IPR045154">
    <property type="entry name" value="PCF11-like"/>
</dbReference>
<dbReference type="CDD" id="cd16982">
    <property type="entry name" value="CID_Pcf11"/>
    <property type="match status" value="1"/>
</dbReference>
<feature type="region of interest" description="Disordered" evidence="2">
    <location>
        <begin position="984"/>
        <end position="1017"/>
    </location>
</feature>
<feature type="region of interest" description="Disordered" evidence="2">
    <location>
        <begin position="360"/>
        <end position="445"/>
    </location>
</feature>
<keyword evidence="1" id="KW-0175">Coiled coil</keyword>
<feature type="region of interest" description="Disordered" evidence="2">
    <location>
        <begin position="1085"/>
        <end position="1122"/>
    </location>
</feature>
<feature type="compositionally biased region" description="Low complexity" evidence="2">
    <location>
        <begin position="119"/>
        <end position="131"/>
    </location>
</feature>
<feature type="coiled-coil region" evidence="1">
    <location>
        <begin position="154"/>
        <end position="183"/>
    </location>
</feature>
<feature type="region of interest" description="Disordered" evidence="2">
    <location>
        <begin position="1674"/>
        <end position="1699"/>
    </location>
</feature>
<evidence type="ECO:0000313" key="4">
    <source>
        <dbReference type="EMBL" id="JAS12950.1"/>
    </source>
</evidence>
<feature type="region of interest" description="Disordered" evidence="2">
    <location>
        <begin position="687"/>
        <end position="799"/>
    </location>
</feature>
<dbReference type="GO" id="GO:0005849">
    <property type="term" value="C:mRNA cleavage factor complex"/>
    <property type="evidence" value="ECO:0007669"/>
    <property type="project" value="InterPro"/>
</dbReference>
<evidence type="ECO:0000256" key="2">
    <source>
        <dbReference type="SAM" id="MobiDB-lite"/>
    </source>
</evidence>
<evidence type="ECO:0000256" key="1">
    <source>
        <dbReference type="SAM" id="Coils"/>
    </source>
</evidence>
<dbReference type="GO" id="GO:0031124">
    <property type="term" value="P:mRNA 3'-end processing"/>
    <property type="evidence" value="ECO:0007669"/>
    <property type="project" value="InterPro"/>
</dbReference>
<dbReference type="GO" id="GO:0005737">
    <property type="term" value="C:cytoplasm"/>
    <property type="evidence" value="ECO:0007669"/>
    <property type="project" value="TreeGrafter"/>
</dbReference>
<dbReference type="SUPFAM" id="SSF48464">
    <property type="entry name" value="ENTH/VHS domain"/>
    <property type="match status" value="1"/>
</dbReference>